<feature type="compositionally biased region" description="Basic residues" evidence="1">
    <location>
        <begin position="77"/>
        <end position="89"/>
    </location>
</feature>
<evidence type="ECO:0000313" key="3">
    <source>
        <dbReference type="Proteomes" id="UP001338125"/>
    </source>
</evidence>
<evidence type="ECO:0000313" key="2">
    <source>
        <dbReference type="EMBL" id="KAK5998516.1"/>
    </source>
</evidence>
<accession>A0ABR0T258</accession>
<proteinExistence type="predicted"/>
<sequence length="158" mass="18110">MDATPEGKVLAWTEEAKYQFLLRIIAQLKEDGRPIRWERINMPGRTTKSLQNMWTKIKKAVDEIEKETASGTPAKTSAKKASSRGRPKKSILVQQDDDVDDDEEDNFAPIPLKLPKKRGYQGDDGSHAKRMKREEEYNEFARAIKNEDSTFEGLFSSY</sequence>
<comment type="caution">
    <text evidence="2">The sequence shown here is derived from an EMBL/GenBank/DDBJ whole genome shotgun (WGS) entry which is preliminary data.</text>
</comment>
<feature type="compositionally biased region" description="Acidic residues" evidence="1">
    <location>
        <begin position="95"/>
        <end position="106"/>
    </location>
</feature>
<name>A0ABR0T258_9HYPO</name>
<evidence type="ECO:0000256" key="1">
    <source>
        <dbReference type="SAM" id="MobiDB-lite"/>
    </source>
</evidence>
<dbReference type="Proteomes" id="UP001338125">
    <property type="component" value="Unassembled WGS sequence"/>
</dbReference>
<gene>
    <name evidence="2" type="ORF">PT974_00895</name>
</gene>
<evidence type="ECO:0008006" key="4">
    <source>
        <dbReference type="Google" id="ProtNLM"/>
    </source>
</evidence>
<reference evidence="2 3" key="1">
    <citation type="submission" date="2024-01" db="EMBL/GenBank/DDBJ databases">
        <title>Complete genome of Cladobotryum mycophilum ATHUM6906.</title>
        <authorList>
            <person name="Christinaki A.C."/>
            <person name="Myridakis A.I."/>
            <person name="Kouvelis V.N."/>
        </authorList>
    </citation>
    <scope>NUCLEOTIDE SEQUENCE [LARGE SCALE GENOMIC DNA]</scope>
    <source>
        <strain evidence="2 3">ATHUM6906</strain>
    </source>
</reference>
<keyword evidence="3" id="KW-1185">Reference proteome</keyword>
<feature type="compositionally biased region" description="Basic and acidic residues" evidence="1">
    <location>
        <begin position="120"/>
        <end position="134"/>
    </location>
</feature>
<organism evidence="2 3">
    <name type="scientific">Cladobotryum mycophilum</name>
    <dbReference type="NCBI Taxonomy" id="491253"/>
    <lineage>
        <taxon>Eukaryota</taxon>
        <taxon>Fungi</taxon>
        <taxon>Dikarya</taxon>
        <taxon>Ascomycota</taxon>
        <taxon>Pezizomycotina</taxon>
        <taxon>Sordariomycetes</taxon>
        <taxon>Hypocreomycetidae</taxon>
        <taxon>Hypocreales</taxon>
        <taxon>Hypocreaceae</taxon>
        <taxon>Cladobotryum</taxon>
    </lineage>
</organism>
<feature type="region of interest" description="Disordered" evidence="1">
    <location>
        <begin position="62"/>
        <end position="134"/>
    </location>
</feature>
<dbReference type="EMBL" id="JAVFKD010000001">
    <property type="protein sequence ID" value="KAK5998516.1"/>
    <property type="molecule type" value="Genomic_DNA"/>
</dbReference>
<protein>
    <recommendedName>
        <fullName evidence="4">Myb-like domain-containing protein</fullName>
    </recommendedName>
</protein>